<evidence type="ECO:0000256" key="9">
    <source>
        <dbReference type="ARBA" id="ARBA00023136"/>
    </source>
</evidence>
<evidence type="ECO:0000259" key="13">
    <source>
        <dbReference type="Pfam" id="PF02932"/>
    </source>
</evidence>
<keyword evidence="4" id="KW-1003">Cell membrane</keyword>
<dbReference type="CDD" id="cd19049">
    <property type="entry name" value="LGIC_TM_anion"/>
    <property type="match status" value="1"/>
</dbReference>
<keyword evidence="6" id="KW-0732">Signal</keyword>
<keyword evidence="9 11" id="KW-0472">Membrane</keyword>
<feature type="transmembrane region" description="Helical" evidence="11">
    <location>
        <begin position="153"/>
        <end position="176"/>
    </location>
</feature>
<dbReference type="Gene3D" id="2.70.170.10">
    <property type="entry name" value="Neurotransmitter-gated ion-channel ligand-binding domain"/>
    <property type="match status" value="1"/>
</dbReference>
<dbReference type="SUPFAM" id="SSF63712">
    <property type="entry name" value="Nicotinic receptor ligand binding domain-like"/>
    <property type="match status" value="1"/>
</dbReference>
<comment type="subcellular location">
    <subcellularLocation>
        <location evidence="2">Cell membrane</location>
    </subcellularLocation>
    <subcellularLocation>
        <location evidence="1">Membrane</location>
        <topology evidence="1">Multi-pass membrane protein</topology>
    </subcellularLocation>
</comment>
<keyword evidence="14" id="KW-1185">Reference proteome</keyword>
<evidence type="ECO:0000256" key="10">
    <source>
        <dbReference type="ARBA" id="ARBA00023303"/>
    </source>
</evidence>
<evidence type="ECO:0000256" key="2">
    <source>
        <dbReference type="ARBA" id="ARBA00004236"/>
    </source>
</evidence>
<accession>A0ABM0H154</accession>
<dbReference type="InterPro" id="IPR006201">
    <property type="entry name" value="Neur_channel"/>
</dbReference>
<dbReference type="RefSeq" id="XP_002741883.1">
    <property type="nucleotide sequence ID" value="XM_002741837.1"/>
</dbReference>
<evidence type="ECO:0000259" key="12">
    <source>
        <dbReference type="Pfam" id="PF02931"/>
    </source>
</evidence>
<dbReference type="InterPro" id="IPR036734">
    <property type="entry name" value="Neur_chan_lig-bd_sf"/>
</dbReference>
<dbReference type="Pfam" id="PF02931">
    <property type="entry name" value="Neur_chan_LBD"/>
    <property type="match status" value="1"/>
</dbReference>
<dbReference type="Pfam" id="PF02932">
    <property type="entry name" value="Neur_chan_memb"/>
    <property type="match status" value="1"/>
</dbReference>
<feature type="transmembrane region" description="Helical" evidence="11">
    <location>
        <begin position="90"/>
        <end position="112"/>
    </location>
</feature>
<evidence type="ECO:0000256" key="4">
    <source>
        <dbReference type="ARBA" id="ARBA00022475"/>
    </source>
</evidence>
<organism evidence="14 15">
    <name type="scientific">Saccoglossus kowalevskii</name>
    <name type="common">Acorn worm</name>
    <dbReference type="NCBI Taxonomy" id="10224"/>
    <lineage>
        <taxon>Eukaryota</taxon>
        <taxon>Metazoa</taxon>
        <taxon>Hemichordata</taxon>
        <taxon>Enteropneusta</taxon>
        <taxon>Harrimaniidae</taxon>
        <taxon>Saccoglossus</taxon>
    </lineage>
</organism>
<evidence type="ECO:0000313" key="15">
    <source>
        <dbReference type="RefSeq" id="XP_002741883.1"/>
    </source>
</evidence>
<dbReference type="InterPro" id="IPR006202">
    <property type="entry name" value="Neur_chan_lig-bd"/>
</dbReference>
<keyword evidence="3" id="KW-0813">Transport</keyword>
<dbReference type="Proteomes" id="UP000694865">
    <property type="component" value="Unplaced"/>
</dbReference>
<evidence type="ECO:0000256" key="8">
    <source>
        <dbReference type="ARBA" id="ARBA00023065"/>
    </source>
</evidence>
<dbReference type="InterPro" id="IPR006029">
    <property type="entry name" value="Neurotrans-gated_channel_TM"/>
</dbReference>
<feature type="domain" description="Neurotransmitter-gated ion-channel ligand-binding" evidence="12">
    <location>
        <begin position="2"/>
        <end position="83"/>
    </location>
</feature>
<sequence length="286" mass="32496">LSLTLSCNMKLQRFPMDQQVCGVQLESYGFTTKDLLFEWKDVGPVQIAGNLELPQFNILGYRTLPCTKQYNTGNYTCVEVQFFFLRQMGYYLIQTYIPSMLIVILSWVSFWISAESSPARVALGITTVLTMTTQSSGANETLPKVSYIKAIDIWMSVCLLFVFAALVEFAAANYMYRASTVEKKTTKNNNKSRASSSQLNGENSLDTKHVPFYVKENSDAMRPMVASLVTERKKRPTTKTVAQPNKVQIIDVVSRIVFPVSFLIFNIIYWSIYLGWYFQAPDTQNS</sequence>
<reference evidence="15" key="1">
    <citation type="submission" date="2025-08" db="UniProtKB">
        <authorList>
            <consortium name="RefSeq"/>
        </authorList>
    </citation>
    <scope>IDENTIFICATION</scope>
    <source>
        <tissue evidence="15">Testes</tissue>
    </source>
</reference>
<keyword evidence="7 11" id="KW-1133">Transmembrane helix</keyword>
<gene>
    <name evidence="15" type="primary">LOC100366430</name>
</gene>
<dbReference type="InterPro" id="IPR018000">
    <property type="entry name" value="Neurotransmitter_ion_chnl_CS"/>
</dbReference>
<proteinExistence type="predicted"/>
<dbReference type="PROSITE" id="PS00236">
    <property type="entry name" value="NEUROTR_ION_CHANNEL"/>
    <property type="match status" value="1"/>
</dbReference>
<evidence type="ECO:0000256" key="11">
    <source>
        <dbReference type="SAM" id="Phobius"/>
    </source>
</evidence>
<protein>
    <submittedName>
        <fullName evidence="15">Glycine receptor subunit alpha-2-like</fullName>
    </submittedName>
</protein>
<evidence type="ECO:0000256" key="5">
    <source>
        <dbReference type="ARBA" id="ARBA00022692"/>
    </source>
</evidence>
<dbReference type="GeneID" id="100366430"/>
<evidence type="ECO:0000256" key="6">
    <source>
        <dbReference type="ARBA" id="ARBA00022729"/>
    </source>
</evidence>
<dbReference type="Gene3D" id="1.20.58.390">
    <property type="entry name" value="Neurotransmitter-gated ion-channel transmembrane domain"/>
    <property type="match status" value="1"/>
</dbReference>
<dbReference type="SUPFAM" id="SSF90112">
    <property type="entry name" value="Neurotransmitter-gated ion-channel transmembrane pore"/>
    <property type="match status" value="1"/>
</dbReference>
<keyword evidence="10" id="KW-0407">Ion channel</keyword>
<keyword evidence="8" id="KW-0406">Ion transport</keyword>
<evidence type="ECO:0000256" key="7">
    <source>
        <dbReference type="ARBA" id="ARBA00022989"/>
    </source>
</evidence>
<feature type="domain" description="Neurotransmitter-gated ion-channel transmembrane" evidence="13">
    <location>
        <begin position="95"/>
        <end position="188"/>
    </location>
</feature>
<evidence type="ECO:0000256" key="3">
    <source>
        <dbReference type="ARBA" id="ARBA00022448"/>
    </source>
</evidence>
<dbReference type="InterPro" id="IPR038050">
    <property type="entry name" value="Neuro_actylchol_rec"/>
</dbReference>
<dbReference type="InterPro" id="IPR006028">
    <property type="entry name" value="GABAA/Glycine_rcpt"/>
</dbReference>
<name>A0ABM0H154_SACKO</name>
<evidence type="ECO:0000313" key="14">
    <source>
        <dbReference type="Proteomes" id="UP000694865"/>
    </source>
</evidence>
<evidence type="ECO:0000256" key="1">
    <source>
        <dbReference type="ARBA" id="ARBA00004141"/>
    </source>
</evidence>
<keyword evidence="5 11" id="KW-0812">Transmembrane</keyword>
<feature type="transmembrane region" description="Helical" evidence="11">
    <location>
        <begin position="256"/>
        <end position="278"/>
    </location>
</feature>
<dbReference type="PRINTS" id="PR00253">
    <property type="entry name" value="GABAARECEPTR"/>
</dbReference>
<feature type="non-terminal residue" evidence="15">
    <location>
        <position position="1"/>
    </location>
</feature>
<dbReference type="InterPro" id="IPR036719">
    <property type="entry name" value="Neuro-gated_channel_TM_sf"/>
</dbReference>
<dbReference type="PANTHER" id="PTHR18945">
    <property type="entry name" value="NEUROTRANSMITTER GATED ION CHANNEL"/>
    <property type="match status" value="1"/>
</dbReference>